<keyword evidence="2" id="KW-1185">Reference proteome</keyword>
<proteinExistence type="predicted"/>
<name>A0ACB6R1C6_9PLEO</name>
<reference evidence="1" key="1">
    <citation type="journal article" date="2020" name="Stud. Mycol.">
        <title>101 Dothideomycetes genomes: a test case for predicting lifestyles and emergence of pathogens.</title>
        <authorList>
            <person name="Haridas S."/>
            <person name="Albert R."/>
            <person name="Binder M."/>
            <person name="Bloem J."/>
            <person name="Labutti K."/>
            <person name="Salamov A."/>
            <person name="Andreopoulos B."/>
            <person name="Baker S."/>
            <person name="Barry K."/>
            <person name="Bills G."/>
            <person name="Bluhm B."/>
            <person name="Cannon C."/>
            <person name="Castanera R."/>
            <person name="Culley D."/>
            <person name="Daum C."/>
            <person name="Ezra D."/>
            <person name="Gonzalez J."/>
            <person name="Henrissat B."/>
            <person name="Kuo A."/>
            <person name="Liang C."/>
            <person name="Lipzen A."/>
            <person name="Lutzoni F."/>
            <person name="Magnuson J."/>
            <person name="Mondo S."/>
            <person name="Nolan M."/>
            <person name="Ohm R."/>
            <person name="Pangilinan J."/>
            <person name="Park H.-J."/>
            <person name="Ramirez L."/>
            <person name="Alfaro M."/>
            <person name="Sun H."/>
            <person name="Tritt A."/>
            <person name="Yoshinaga Y."/>
            <person name="Zwiers L.-H."/>
            <person name="Turgeon B."/>
            <person name="Goodwin S."/>
            <person name="Spatafora J."/>
            <person name="Crous P."/>
            <person name="Grigoriev I."/>
        </authorList>
    </citation>
    <scope>NUCLEOTIDE SEQUENCE</scope>
    <source>
        <strain evidence="1">ATCC 200398</strain>
    </source>
</reference>
<evidence type="ECO:0000313" key="2">
    <source>
        <dbReference type="Proteomes" id="UP000799755"/>
    </source>
</evidence>
<comment type="caution">
    <text evidence="1">The sequence shown here is derived from an EMBL/GenBank/DDBJ whole genome shotgun (WGS) entry which is preliminary data.</text>
</comment>
<accession>A0ACB6R1C6</accession>
<evidence type="ECO:0000313" key="1">
    <source>
        <dbReference type="EMBL" id="KAF2473053.1"/>
    </source>
</evidence>
<dbReference type="EMBL" id="MU003500">
    <property type="protein sequence ID" value="KAF2473053.1"/>
    <property type="molecule type" value="Genomic_DNA"/>
</dbReference>
<protein>
    <submittedName>
        <fullName evidence="1">Uncharacterized protein</fullName>
    </submittedName>
</protein>
<dbReference type="Proteomes" id="UP000799755">
    <property type="component" value="Unassembled WGS sequence"/>
</dbReference>
<gene>
    <name evidence="1" type="ORF">BDR25DRAFT_352528</name>
</gene>
<sequence>MIQFVFWSRYYQDLANVNQQVSKTFLVSIKTNLVETENGGHSRWIKKHLMTVNERKLVAILVTLANCPSQIWYFIFLIHDYGSPPLSGMEATSSWGYQVAPQKYFLPFLELILLQPIHLPSGIGIVRKKKEIEAAAAFRFSASNKETGIPIVGVKPLITTRLLWMDGYTIVEPLKRRPDADIGTVEYRGKAEPEHRQVLRSESCRALTARRKHRKGCRNNGAPPPICVEKKTINQCSIASLEPFLVQSFETEKQKQRNRASMFDAKVNKNKTPKPTDSLECGIRTITGMTGATICKTRKSIMQDGRKPWAFSSDPEWRRYAFEIAIRRERTCASGKVKAPDRTIESLSREVTNLGHTAEAEAQQASEVGQMRFQNENWMRTSNNFWTDESLEKWNPVLNMYQVKGRVGVRCTLETEEMATGITLSNPHPECRLRNTN</sequence>
<organism evidence="1 2">
    <name type="scientific">Lindgomyces ingoldianus</name>
    <dbReference type="NCBI Taxonomy" id="673940"/>
    <lineage>
        <taxon>Eukaryota</taxon>
        <taxon>Fungi</taxon>
        <taxon>Dikarya</taxon>
        <taxon>Ascomycota</taxon>
        <taxon>Pezizomycotina</taxon>
        <taxon>Dothideomycetes</taxon>
        <taxon>Pleosporomycetidae</taxon>
        <taxon>Pleosporales</taxon>
        <taxon>Lindgomycetaceae</taxon>
        <taxon>Lindgomyces</taxon>
    </lineage>
</organism>